<protein>
    <submittedName>
        <fullName evidence="1">Uncharacterized protein</fullName>
    </submittedName>
</protein>
<sequence>MSYLCHNCGFISEAVMDYRGKEPKPPNPEDGHFVSLWKTLDYWNHKVTCLVCNETRHLMVYRR</sequence>
<accession>A0A0F9KTZ2</accession>
<reference evidence="1" key="1">
    <citation type="journal article" date="2015" name="Nature">
        <title>Complex archaea that bridge the gap between prokaryotes and eukaryotes.</title>
        <authorList>
            <person name="Spang A."/>
            <person name="Saw J.H."/>
            <person name="Jorgensen S.L."/>
            <person name="Zaremba-Niedzwiedzka K."/>
            <person name="Martijn J."/>
            <person name="Lind A.E."/>
            <person name="van Eijk R."/>
            <person name="Schleper C."/>
            <person name="Guy L."/>
            <person name="Ettema T.J."/>
        </authorList>
    </citation>
    <scope>NUCLEOTIDE SEQUENCE</scope>
</reference>
<dbReference type="EMBL" id="LAZR01014127">
    <property type="protein sequence ID" value="KKM18860.1"/>
    <property type="molecule type" value="Genomic_DNA"/>
</dbReference>
<name>A0A0F9KTZ2_9ZZZZ</name>
<gene>
    <name evidence="1" type="ORF">LCGC14_1661440</name>
</gene>
<evidence type="ECO:0000313" key="1">
    <source>
        <dbReference type="EMBL" id="KKM18860.1"/>
    </source>
</evidence>
<proteinExistence type="predicted"/>
<comment type="caution">
    <text evidence="1">The sequence shown here is derived from an EMBL/GenBank/DDBJ whole genome shotgun (WGS) entry which is preliminary data.</text>
</comment>
<dbReference type="AlphaFoldDB" id="A0A0F9KTZ2"/>
<organism evidence="1">
    <name type="scientific">marine sediment metagenome</name>
    <dbReference type="NCBI Taxonomy" id="412755"/>
    <lineage>
        <taxon>unclassified sequences</taxon>
        <taxon>metagenomes</taxon>
        <taxon>ecological metagenomes</taxon>
    </lineage>
</organism>